<protein>
    <submittedName>
        <fullName evidence="2">Uncharacterized protein</fullName>
    </submittedName>
</protein>
<reference evidence="2 3" key="1">
    <citation type="submission" date="2015-04" db="EMBL/GenBank/DDBJ databases">
        <authorList>
            <person name="Heijne W.H."/>
            <person name="Fedorova N.D."/>
            <person name="Nierman W.C."/>
            <person name="Vollebregt A.W."/>
            <person name="Zhao Z."/>
            <person name="Wu L."/>
            <person name="Kumar M."/>
            <person name="Stam H."/>
            <person name="van den Berg M.A."/>
            <person name="Pel H.J."/>
        </authorList>
    </citation>
    <scope>NUCLEOTIDE SEQUENCE [LARGE SCALE GENOMIC DNA]</scope>
    <source>
        <strain evidence="2 3">CBS 393.64</strain>
    </source>
</reference>
<evidence type="ECO:0000313" key="3">
    <source>
        <dbReference type="Proteomes" id="UP000053958"/>
    </source>
</evidence>
<dbReference type="Proteomes" id="UP000053958">
    <property type="component" value="Unassembled WGS sequence"/>
</dbReference>
<dbReference type="GeneID" id="25314303"/>
<feature type="compositionally biased region" description="Polar residues" evidence="1">
    <location>
        <begin position="19"/>
        <end position="54"/>
    </location>
</feature>
<evidence type="ECO:0000256" key="1">
    <source>
        <dbReference type="SAM" id="MobiDB-lite"/>
    </source>
</evidence>
<gene>
    <name evidence="2" type="ORF">T310_1952</name>
</gene>
<evidence type="ECO:0000313" key="2">
    <source>
        <dbReference type="EMBL" id="KKA24031.1"/>
    </source>
</evidence>
<sequence>MFENGIFGFFKSSNKEESAPQQTWNPNTMTMEQPTNYAGNNKQEVVTEQPSSQEPMKLRGGGEAGELRRSDVLRVLRGLLLLDELHPSSSLSIVKAIPAISGAKFAID</sequence>
<dbReference type="RefSeq" id="XP_013330643.1">
    <property type="nucleotide sequence ID" value="XM_013475189.1"/>
</dbReference>
<comment type="caution">
    <text evidence="2">The sequence shown here is derived from an EMBL/GenBank/DDBJ whole genome shotgun (WGS) entry which is preliminary data.</text>
</comment>
<name>A0A0F4Z1Q6_RASE3</name>
<dbReference type="EMBL" id="LASV01000077">
    <property type="protein sequence ID" value="KKA24031.1"/>
    <property type="molecule type" value="Genomic_DNA"/>
</dbReference>
<feature type="region of interest" description="Disordered" evidence="1">
    <location>
        <begin position="12"/>
        <end position="64"/>
    </location>
</feature>
<proteinExistence type="predicted"/>
<dbReference type="OrthoDB" id="4225699at2759"/>
<accession>A0A0F4Z1Q6</accession>
<organism evidence="2 3">
    <name type="scientific">Rasamsonia emersonii (strain ATCC 16479 / CBS 393.64 / IMI 116815)</name>
    <dbReference type="NCBI Taxonomy" id="1408163"/>
    <lineage>
        <taxon>Eukaryota</taxon>
        <taxon>Fungi</taxon>
        <taxon>Dikarya</taxon>
        <taxon>Ascomycota</taxon>
        <taxon>Pezizomycotina</taxon>
        <taxon>Eurotiomycetes</taxon>
        <taxon>Eurotiomycetidae</taxon>
        <taxon>Eurotiales</taxon>
        <taxon>Trichocomaceae</taxon>
        <taxon>Rasamsonia</taxon>
    </lineage>
</organism>
<keyword evidence="3" id="KW-1185">Reference proteome</keyword>
<dbReference type="AlphaFoldDB" id="A0A0F4Z1Q6"/>